<feature type="non-terminal residue" evidence="1">
    <location>
        <position position="1"/>
    </location>
</feature>
<evidence type="ECO:0000313" key="1">
    <source>
        <dbReference type="EMBL" id="KAK1133104.1"/>
    </source>
</evidence>
<comment type="caution">
    <text evidence="1">The sequence shown here is derived from an EMBL/GenBank/DDBJ whole genome shotgun (WGS) entry which is preliminary data.</text>
</comment>
<dbReference type="EMBL" id="JAHYIQ010000004">
    <property type="protein sequence ID" value="KAK1133104.1"/>
    <property type="molecule type" value="Genomic_DNA"/>
</dbReference>
<dbReference type="Proteomes" id="UP001177670">
    <property type="component" value="Unassembled WGS sequence"/>
</dbReference>
<keyword evidence="2" id="KW-1185">Reference proteome</keyword>
<proteinExistence type="predicted"/>
<gene>
    <name evidence="1" type="ORF">K0M31_014462</name>
</gene>
<accession>A0AA40G8L2</accession>
<organism evidence="1 2">
    <name type="scientific">Melipona bicolor</name>
    <dbReference type="NCBI Taxonomy" id="60889"/>
    <lineage>
        <taxon>Eukaryota</taxon>
        <taxon>Metazoa</taxon>
        <taxon>Ecdysozoa</taxon>
        <taxon>Arthropoda</taxon>
        <taxon>Hexapoda</taxon>
        <taxon>Insecta</taxon>
        <taxon>Pterygota</taxon>
        <taxon>Neoptera</taxon>
        <taxon>Endopterygota</taxon>
        <taxon>Hymenoptera</taxon>
        <taxon>Apocrita</taxon>
        <taxon>Aculeata</taxon>
        <taxon>Apoidea</taxon>
        <taxon>Anthophila</taxon>
        <taxon>Apidae</taxon>
        <taxon>Melipona</taxon>
    </lineage>
</organism>
<reference evidence="1" key="1">
    <citation type="submission" date="2021-10" db="EMBL/GenBank/DDBJ databases">
        <title>Melipona bicolor Genome sequencing and assembly.</title>
        <authorList>
            <person name="Araujo N.S."/>
            <person name="Arias M.C."/>
        </authorList>
    </citation>
    <scope>NUCLEOTIDE SEQUENCE</scope>
    <source>
        <strain evidence="1">USP_2M_L1-L4_2017</strain>
        <tissue evidence="1">Whole body</tissue>
    </source>
</reference>
<dbReference type="AlphaFoldDB" id="A0AA40G8L2"/>
<evidence type="ECO:0000313" key="2">
    <source>
        <dbReference type="Proteomes" id="UP001177670"/>
    </source>
</evidence>
<sequence length="81" mass="9313">NETCYSQTRTKFAGSTNLQRDLLTFNRSRSVTSATDKSLVGESLLNNQTLTNKHLLFEDSRQKVRNIEIIPRFANEPKNVR</sequence>
<protein>
    <submittedName>
        <fullName evidence="1">Uncharacterized protein</fullName>
    </submittedName>
</protein>
<name>A0AA40G8L2_9HYME</name>